<reference evidence="1" key="1">
    <citation type="submission" date="2016-05" db="EMBL/GenBank/DDBJ databases">
        <authorList>
            <person name="Lavstsen T."/>
            <person name="Jespersen J.S."/>
        </authorList>
    </citation>
    <scope>NUCLEOTIDE SEQUENCE</scope>
    <source>
        <strain evidence="1">CDC69096</strain>
        <plasmid evidence="1">pNPD8_2</plasmid>
    </source>
</reference>
<keyword evidence="1" id="KW-0614">Plasmid</keyword>
<accession>A0A1L7JMW8</accession>
<proteinExistence type="predicted"/>
<name>A0A1L7JMW8_CLOBO</name>
<evidence type="ECO:0000313" key="1">
    <source>
        <dbReference type="EMBL" id="APU87121.1"/>
    </source>
</evidence>
<dbReference type="AlphaFoldDB" id="A0A1L7JMW8"/>
<dbReference type="EMBL" id="CP015714">
    <property type="protein sequence ID" value="APU87121.1"/>
    <property type="molecule type" value="Genomic_DNA"/>
</dbReference>
<sequence>MENITNIKTINSNKILLITDNVTAFNKTKNYYVHKL</sequence>
<gene>
    <name evidence="1" type="ORF">NPD8_4228</name>
</gene>
<geneLocation type="plasmid" evidence="1">
    <name>pNPD8_2</name>
</geneLocation>
<organism evidence="1">
    <name type="scientific">Clostridium botulinum</name>
    <dbReference type="NCBI Taxonomy" id="1491"/>
    <lineage>
        <taxon>Bacteria</taxon>
        <taxon>Bacillati</taxon>
        <taxon>Bacillota</taxon>
        <taxon>Clostridia</taxon>
        <taxon>Eubacteriales</taxon>
        <taxon>Clostridiaceae</taxon>
        <taxon>Clostridium</taxon>
    </lineage>
</organism>
<protein>
    <submittedName>
        <fullName evidence="1">Uncharacterized protein</fullName>
    </submittedName>
</protein>